<reference evidence="1 2" key="1">
    <citation type="journal article" date="2018" name="Evol. Lett.">
        <title>Horizontal gene cluster transfer increased hallucinogenic mushroom diversity.</title>
        <authorList>
            <person name="Reynolds H.T."/>
            <person name="Vijayakumar V."/>
            <person name="Gluck-Thaler E."/>
            <person name="Korotkin H.B."/>
            <person name="Matheny P.B."/>
            <person name="Slot J.C."/>
        </authorList>
    </citation>
    <scope>NUCLEOTIDE SEQUENCE [LARGE SCALE GENOMIC DNA]</scope>
    <source>
        <strain evidence="1 2">2631</strain>
    </source>
</reference>
<dbReference type="EMBL" id="NHYD01001950">
    <property type="protein sequence ID" value="PPQ89047.1"/>
    <property type="molecule type" value="Genomic_DNA"/>
</dbReference>
<organism evidence="1 2">
    <name type="scientific">Psilocybe cyanescens</name>
    <dbReference type="NCBI Taxonomy" id="93625"/>
    <lineage>
        <taxon>Eukaryota</taxon>
        <taxon>Fungi</taxon>
        <taxon>Dikarya</taxon>
        <taxon>Basidiomycota</taxon>
        <taxon>Agaricomycotina</taxon>
        <taxon>Agaricomycetes</taxon>
        <taxon>Agaricomycetidae</taxon>
        <taxon>Agaricales</taxon>
        <taxon>Agaricineae</taxon>
        <taxon>Strophariaceae</taxon>
        <taxon>Psilocybe</taxon>
    </lineage>
</organism>
<comment type="caution">
    <text evidence="1">The sequence shown here is derived from an EMBL/GenBank/DDBJ whole genome shotgun (WGS) entry which is preliminary data.</text>
</comment>
<name>A0A409XEH8_PSICY</name>
<evidence type="ECO:0000313" key="2">
    <source>
        <dbReference type="Proteomes" id="UP000283269"/>
    </source>
</evidence>
<dbReference type="Proteomes" id="UP000283269">
    <property type="component" value="Unassembled WGS sequence"/>
</dbReference>
<gene>
    <name evidence="1" type="ORF">CVT25_006713</name>
</gene>
<sequence>MSDNPDSKKNTASDQADWDDTALDALAAGIKAVYASDKKPDSNVKNNVYYNISWKLTMLNYKYSVTQIKSHWQQDRVKKRKYNEYNNW</sequence>
<dbReference type="AlphaFoldDB" id="A0A409XEH8"/>
<keyword evidence="2" id="KW-1185">Reference proteome</keyword>
<protein>
    <recommendedName>
        <fullName evidence="3">Myb/SANT-like domain-containing protein</fullName>
    </recommendedName>
</protein>
<accession>A0A409XEH8</accession>
<dbReference type="InParanoid" id="A0A409XEH8"/>
<proteinExistence type="predicted"/>
<evidence type="ECO:0008006" key="3">
    <source>
        <dbReference type="Google" id="ProtNLM"/>
    </source>
</evidence>
<evidence type="ECO:0000313" key="1">
    <source>
        <dbReference type="EMBL" id="PPQ89047.1"/>
    </source>
</evidence>